<sequence length="437" mass="48957">MKWLKEQAIKKPEKLFLNDLTFRQVMVQVVTRAAQLQDIAEPRVALKAENKLSSLLSLFALLALGKEVLMLNQRLTEGEIAEQTASLGISQIIDPDNLPPVMPERTPDLNWEPADDKIAILMNTSATTGKFKTVPITWGMISAQVAMSAERIGVEVDDNWLVVLPIFHVSGLSIIMRSLYNGTRATILPAFNEEEILSLVENEAVNMMSLVPTQLKRMIDRLERHRLRMILLGGEYIPQSLITTALEKQLPIYKTYGMTETFSQSVTFNILDAPEKAESVGRPLPGVTLEIRKKDADGIGEVWLSSPALMAGYLDREPIGDFLETGDIGYLDADDYLHILNRRTDIIISGGENIYPKEIEDLLYQLPGVRECAVVPQANEQWGQVPVLYVATDYRAVELNLFMKEHLASYKLPKAIIIMDSLPKNTSGKILRKELLS</sequence>
<evidence type="ECO:0000256" key="4">
    <source>
        <dbReference type="ARBA" id="ARBA00022741"/>
    </source>
</evidence>
<dbReference type="Proteomes" id="UP000245021">
    <property type="component" value="Unassembled WGS sequence"/>
</dbReference>
<dbReference type="InterPro" id="IPR042099">
    <property type="entry name" value="ANL_N_sf"/>
</dbReference>
<dbReference type="GO" id="GO:0031956">
    <property type="term" value="F:medium-chain fatty acid-CoA ligase activity"/>
    <property type="evidence" value="ECO:0007669"/>
    <property type="project" value="TreeGrafter"/>
</dbReference>
<organism evidence="8 9">
    <name type="scientific">Lactococcus termiticola</name>
    <dbReference type="NCBI Taxonomy" id="2169526"/>
    <lineage>
        <taxon>Bacteria</taxon>
        <taxon>Bacillati</taxon>
        <taxon>Bacillota</taxon>
        <taxon>Bacilli</taxon>
        <taxon>Lactobacillales</taxon>
        <taxon>Streptococcaceae</taxon>
        <taxon>Lactococcus</taxon>
    </lineage>
</organism>
<dbReference type="SUPFAM" id="SSF56801">
    <property type="entry name" value="Acetyl-CoA synthetase-like"/>
    <property type="match status" value="1"/>
</dbReference>
<evidence type="ECO:0000313" key="8">
    <source>
        <dbReference type="EMBL" id="GBG96427.1"/>
    </source>
</evidence>
<evidence type="ECO:0000313" key="9">
    <source>
        <dbReference type="Proteomes" id="UP000245021"/>
    </source>
</evidence>
<dbReference type="GO" id="GO:0009234">
    <property type="term" value="P:menaquinone biosynthetic process"/>
    <property type="evidence" value="ECO:0007669"/>
    <property type="project" value="UniProtKB-KW"/>
</dbReference>
<keyword evidence="3 8" id="KW-0436">Ligase</keyword>
<keyword evidence="9" id="KW-1185">Reference proteome</keyword>
<dbReference type="InterPro" id="IPR025110">
    <property type="entry name" value="AMP-bd_C"/>
</dbReference>
<dbReference type="RefSeq" id="WP_109245407.1">
    <property type="nucleotide sequence ID" value="NZ_BFFO01000003.1"/>
</dbReference>
<dbReference type="InterPro" id="IPR010192">
    <property type="entry name" value="MenE"/>
</dbReference>
<dbReference type="InterPro" id="IPR045851">
    <property type="entry name" value="AMP-bd_C_sf"/>
</dbReference>
<dbReference type="Pfam" id="PF13193">
    <property type="entry name" value="AMP-binding_C"/>
    <property type="match status" value="1"/>
</dbReference>
<evidence type="ECO:0000256" key="5">
    <source>
        <dbReference type="ARBA" id="ARBA00022840"/>
    </source>
</evidence>
<dbReference type="AlphaFoldDB" id="A0A2R5HEB1"/>
<dbReference type="OrthoDB" id="9765680at2"/>
<keyword evidence="4" id="KW-0547">Nucleotide-binding</keyword>
<keyword evidence="5" id="KW-0067">ATP-binding</keyword>
<feature type="domain" description="AMP-dependent synthetase/ligase" evidence="6">
    <location>
        <begin position="5"/>
        <end position="314"/>
    </location>
</feature>
<dbReference type="Gene3D" id="3.40.50.12780">
    <property type="entry name" value="N-terminal domain of ligase-like"/>
    <property type="match status" value="1"/>
</dbReference>
<reference evidence="8 9" key="1">
    <citation type="journal article" date="2018" name="Genome Announc.">
        <title>Draft Genome Sequence of Lactococcus sp. Strain NtB2 (JCM 32569), Isolated from the Gut of the Higher Termite Nasutitermes takasagoensis.</title>
        <authorList>
            <person name="Noda S."/>
            <person name="Aihara C."/>
            <person name="Yuki M."/>
            <person name="Ohkuma M."/>
        </authorList>
    </citation>
    <scope>NUCLEOTIDE SEQUENCE [LARGE SCALE GENOMIC DNA]</scope>
    <source>
        <strain evidence="8 9">NtB2</strain>
    </source>
</reference>
<dbReference type="GO" id="GO:0005524">
    <property type="term" value="F:ATP binding"/>
    <property type="evidence" value="ECO:0007669"/>
    <property type="project" value="UniProtKB-KW"/>
</dbReference>
<evidence type="ECO:0000256" key="2">
    <source>
        <dbReference type="ARBA" id="ARBA00022428"/>
    </source>
</evidence>
<dbReference type="GO" id="GO:0006631">
    <property type="term" value="P:fatty acid metabolic process"/>
    <property type="evidence" value="ECO:0007669"/>
    <property type="project" value="TreeGrafter"/>
</dbReference>
<keyword evidence="2" id="KW-0474">Menaquinone biosynthesis</keyword>
<evidence type="ECO:0000259" key="6">
    <source>
        <dbReference type="Pfam" id="PF00501"/>
    </source>
</evidence>
<evidence type="ECO:0000259" key="7">
    <source>
        <dbReference type="Pfam" id="PF13193"/>
    </source>
</evidence>
<dbReference type="Pfam" id="PF00501">
    <property type="entry name" value="AMP-binding"/>
    <property type="match status" value="1"/>
</dbReference>
<gene>
    <name evidence="8" type="ORF">NtB2_00539</name>
</gene>
<proteinExistence type="inferred from homology"/>
<evidence type="ECO:0000256" key="1">
    <source>
        <dbReference type="ARBA" id="ARBA00006432"/>
    </source>
</evidence>
<protein>
    <submittedName>
        <fullName evidence="8">2-succinylbenzoate--CoA ligase</fullName>
    </submittedName>
</protein>
<feature type="domain" description="AMP-binding enzyme C-terminal" evidence="7">
    <location>
        <begin position="358"/>
        <end position="429"/>
    </location>
</feature>
<dbReference type="PANTHER" id="PTHR43201:SF5">
    <property type="entry name" value="MEDIUM-CHAIN ACYL-COA LIGASE ACSF2, MITOCHONDRIAL"/>
    <property type="match status" value="1"/>
</dbReference>
<dbReference type="GO" id="GO:0008756">
    <property type="term" value="F:o-succinylbenzoate-CoA ligase activity"/>
    <property type="evidence" value="ECO:0007669"/>
    <property type="project" value="InterPro"/>
</dbReference>
<dbReference type="InterPro" id="IPR000873">
    <property type="entry name" value="AMP-dep_synth/lig_dom"/>
</dbReference>
<dbReference type="Gene3D" id="3.30.300.30">
    <property type="match status" value="1"/>
</dbReference>
<evidence type="ECO:0000256" key="3">
    <source>
        <dbReference type="ARBA" id="ARBA00022598"/>
    </source>
</evidence>
<name>A0A2R5HEB1_9LACT</name>
<dbReference type="NCBIfam" id="TIGR01923">
    <property type="entry name" value="menE"/>
    <property type="match status" value="1"/>
</dbReference>
<dbReference type="EMBL" id="BFFO01000003">
    <property type="protein sequence ID" value="GBG96427.1"/>
    <property type="molecule type" value="Genomic_DNA"/>
</dbReference>
<dbReference type="PANTHER" id="PTHR43201">
    <property type="entry name" value="ACYL-COA SYNTHETASE"/>
    <property type="match status" value="1"/>
</dbReference>
<comment type="similarity">
    <text evidence="1">Belongs to the ATP-dependent AMP-binding enzyme family.</text>
</comment>
<comment type="caution">
    <text evidence="8">The sequence shown here is derived from an EMBL/GenBank/DDBJ whole genome shotgun (WGS) entry which is preliminary data.</text>
</comment>
<accession>A0A2R5HEB1</accession>